<evidence type="ECO:0000313" key="2">
    <source>
        <dbReference type="Proteomes" id="UP000814033"/>
    </source>
</evidence>
<keyword evidence="2" id="KW-1185">Reference proteome</keyword>
<organism evidence="1 2">
    <name type="scientific">Auriscalpium vulgare</name>
    <dbReference type="NCBI Taxonomy" id="40419"/>
    <lineage>
        <taxon>Eukaryota</taxon>
        <taxon>Fungi</taxon>
        <taxon>Dikarya</taxon>
        <taxon>Basidiomycota</taxon>
        <taxon>Agaricomycotina</taxon>
        <taxon>Agaricomycetes</taxon>
        <taxon>Russulales</taxon>
        <taxon>Auriscalpiaceae</taxon>
        <taxon>Auriscalpium</taxon>
    </lineage>
</organism>
<name>A0ACB8RAA0_9AGAM</name>
<protein>
    <submittedName>
        <fullName evidence="1">Uncharacterized protein</fullName>
    </submittedName>
</protein>
<proteinExistence type="predicted"/>
<reference evidence="1" key="1">
    <citation type="submission" date="2021-02" db="EMBL/GenBank/DDBJ databases">
        <authorList>
            <consortium name="DOE Joint Genome Institute"/>
            <person name="Ahrendt S."/>
            <person name="Looney B.P."/>
            <person name="Miyauchi S."/>
            <person name="Morin E."/>
            <person name="Drula E."/>
            <person name="Courty P.E."/>
            <person name="Chicoki N."/>
            <person name="Fauchery L."/>
            <person name="Kohler A."/>
            <person name="Kuo A."/>
            <person name="Labutti K."/>
            <person name="Pangilinan J."/>
            <person name="Lipzen A."/>
            <person name="Riley R."/>
            <person name="Andreopoulos W."/>
            <person name="He G."/>
            <person name="Johnson J."/>
            <person name="Barry K.W."/>
            <person name="Grigoriev I.V."/>
            <person name="Nagy L."/>
            <person name="Hibbett D."/>
            <person name="Henrissat B."/>
            <person name="Matheny P.B."/>
            <person name="Labbe J."/>
            <person name="Martin F."/>
        </authorList>
    </citation>
    <scope>NUCLEOTIDE SEQUENCE</scope>
    <source>
        <strain evidence="1">FP105234-sp</strain>
    </source>
</reference>
<comment type="caution">
    <text evidence="1">The sequence shown here is derived from an EMBL/GenBank/DDBJ whole genome shotgun (WGS) entry which is preliminary data.</text>
</comment>
<sequence length="84" mass="9534">MRKTSRIDGEREKVKSMTFEGQLSSEFKSNCQVQLAGPSTATAGTPGCRPLPTCRRRRFPLRRRLRVVYDPLVVLPLLPFTSQL</sequence>
<reference evidence="1" key="2">
    <citation type="journal article" date="2022" name="New Phytol.">
        <title>Evolutionary transition to the ectomycorrhizal habit in the genomes of a hyperdiverse lineage of mushroom-forming fungi.</title>
        <authorList>
            <person name="Looney B."/>
            <person name="Miyauchi S."/>
            <person name="Morin E."/>
            <person name="Drula E."/>
            <person name="Courty P.E."/>
            <person name="Kohler A."/>
            <person name="Kuo A."/>
            <person name="LaButti K."/>
            <person name="Pangilinan J."/>
            <person name="Lipzen A."/>
            <person name="Riley R."/>
            <person name="Andreopoulos W."/>
            <person name="He G."/>
            <person name="Johnson J."/>
            <person name="Nolan M."/>
            <person name="Tritt A."/>
            <person name="Barry K.W."/>
            <person name="Grigoriev I.V."/>
            <person name="Nagy L.G."/>
            <person name="Hibbett D."/>
            <person name="Henrissat B."/>
            <person name="Matheny P.B."/>
            <person name="Labbe J."/>
            <person name="Martin F.M."/>
        </authorList>
    </citation>
    <scope>NUCLEOTIDE SEQUENCE</scope>
    <source>
        <strain evidence="1">FP105234-sp</strain>
    </source>
</reference>
<gene>
    <name evidence="1" type="ORF">FA95DRAFT_784175</name>
</gene>
<accession>A0ACB8RAA0</accession>
<evidence type="ECO:0000313" key="1">
    <source>
        <dbReference type="EMBL" id="KAI0041014.1"/>
    </source>
</evidence>
<dbReference type="EMBL" id="MU276151">
    <property type="protein sequence ID" value="KAI0041014.1"/>
    <property type="molecule type" value="Genomic_DNA"/>
</dbReference>
<dbReference type="Proteomes" id="UP000814033">
    <property type="component" value="Unassembled WGS sequence"/>
</dbReference>